<dbReference type="InterPro" id="IPR018000">
    <property type="entry name" value="Neurotransmitter_ion_chnl_CS"/>
</dbReference>
<feature type="domain" description="Neurotransmitter-gated ion-channel ligand-binding" evidence="4">
    <location>
        <begin position="8"/>
        <end position="106"/>
    </location>
</feature>
<dbReference type="GO" id="GO:0016020">
    <property type="term" value="C:membrane"/>
    <property type="evidence" value="ECO:0007669"/>
    <property type="project" value="UniProtKB-SubCell"/>
</dbReference>
<reference evidence="5 6" key="1">
    <citation type="journal article" date="2017" name="PLoS Biol.">
        <title>The sea cucumber genome provides insights into morphological evolution and visceral regeneration.</title>
        <authorList>
            <person name="Zhang X."/>
            <person name="Sun L."/>
            <person name="Yuan J."/>
            <person name="Sun Y."/>
            <person name="Gao Y."/>
            <person name="Zhang L."/>
            <person name="Li S."/>
            <person name="Dai H."/>
            <person name="Hamel J.F."/>
            <person name="Liu C."/>
            <person name="Yu Y."/>
            <person name="Liu S."/>
            <person name="Lin W."/>
            <person name="Guo K."/>
            <person name="Jin S."/>
            <person name="Xu P."/>
            <person name="Storey K.B."/>
            <person name="Huan P."/>
            <person name="Zhang T."/>
            <person name="Zhou Y."/>
            <person name="Zhang J."/>
            <person name="Lin C."/>
            <person name="Li X."/>
            <person name="Xing L."/>
            <person name="Huo D."/>
            <person name="Sun M."/>
            <person name="Wang L."/>
            <person name="Mercier A."/>
            <person name="Li F."/>
            <person name="Yang H."/>
            <person name="Xiang J."/>
        </authorList>
    </citation>
    <scope>NUCLEOTIDE SEQUENCE [LARGE SCALE GENOMIC DNA]</scope>
    <source>
        <strain evidence="5">Shaxun</strain>
        <tissue evidence="5">Muscle</tissue>
    </source>
</reference>
<evidence type="ECO:0000313" key="6">
    <source>
        <dbReference type="Proteomes" id="UP000230750"/>
    </source>
</evidence>
<keyword evidence="6" id="KW-1185">Reference proteome</keyword>
<dbReference type="STRING" id="307972.A0A2G8JK07"/>
<evidence type="ECO:0000256" key="2">
    <source>
        <dbReference type="ARBA" id="ARBA00023136"/>
    </source>
</evidence>
<accession>A0A2G8JK07</accession>
<dbReference type="Gene3D" id="2.70.170.10">
    <property type="entry name" value="Neurotransmitter-gated ion-channel ligand-binding domain"/>
    <property type="match status" value="1"/>
</dbReference>
<dbReference type="InterPro" id="IPR006201">
    <property type="entry name" value="Neur_channel"/>
</dbReference>
<dbReference type="AlphaFoldDB" id="A0A2G8JK07"/>
<dbReference type="InterPro" id="IPR036734">
    <property type="entry name" value="Neur_chan_lig-bd_sf"/>
</dbReference>
<dbReference type="Pfam" id="PF02931">
    <property type="entry name" value="Neur_chan_LBD"/>
    <property type="match status" value="1"/>
</dbReference>
<dbReference type="EMBL" id="MRZV01001749">
    <property type="protein sequence ID" value="PIK36081.1"/>
    <property type="molecule type" value="Genomic_DNA"/>
</dbReference>
<dbReference type="PANTHER" id="PTHR18945">
    <property type="entry name" value="NEUROTRANSMITTER GATED ION CHANNEL"/>
    <property type="match status" value="1"/>
</dbReference>
<evidence type="ECO:0000313" key="5">
    <source>
        <dbReference type="EMBL" id="PIK36081.1"/>
    </source>
</evidence>
<dbReference type="GO" id="GO:0004888">
    <property type="term" value="F:transmembrane signaling receptor activity"/>
    <property type="evidence" value="ECO:0007669"/>
    <property type="project" value="InterPro"/>
</dbReference>
<organism evidence="5 6">
    <name type="scientific">Stichopus japonicus</name>
    <name type="common">Sea cucumber</name>
    <dbReference type="NCBI Taxonomy" id="307972"/>
    <lineage>
        <taxon>Eukaryota</taxon>
        <taxon>Metazoa</taxon>
        <taxon>Echinodermata</taxon>
        <taxon>Eleutherozoa</taxon>
        <taxon>Echinozoa</taxon>
        <taxon>Holothuroidea</taxon>
        <taxon>Aspidochirotacea</taxon>
        <taxon>Aspidochirotida</taxon>
        <taxon>Stichopodidae</taxon>
        <taxon>Apostichopus</taxon>
    </lineage>
</organism>
<protein>
    <submittedName>
        <fullName evidence="5">Putative neuronal acetylcholine receptor subunit alpha-10-like</fullName>
    </submittedName>
</protein>
<dbReference type="SUPFAM" id="SSF63712">
    <property type="entry name" value="Nicotinic receptor ligand binding domain-like"/>
    <property type="match status" value="1"/>
</dbReference>
<evidence type="ECO:0000256" key="1">
    <source>
        <dbReference type="ARBA" id="ARBA00004141"/>
    </source>
</evidence>
<name>A0A2G8JK07_STIJA</name>
<evidence type="ECO:0000259" key="4">
    <source>
        <dbReference type="Pfam" id="PF02931"/>
    </source>
</evidence>
<comment type="caution">
    <text evidence="5">The sequence shown here is derived from an EMBL/GenBank/DDBJ whole genome shotgun (WGS) entry which is preliminary data.</text>
</comment>
<keyword evidence="5" id="KW-0675">Receptor</keyword>
<dbReference type="PROSITE" id="PS00236">
    <property type="entry name" value="NEUROTR_ION_CHANNEL"/>
    <property type="match status" value="1"/>
</dbReference>
<gene>
    <name evidence="5" type="ORF">BSL78_27090</name>
</gene>
<dbReference type="InterPro" id="IPR038050">
    <property type="entry name" value="Neuro_actylchol_rec"/>
</dbReference>
<dbReference type="Proteomes" id="UP000230750">
    <property type="component" value="Unassembled WGS sequence"/>
</dbReference>
<feature type="transmembrane region" description="Helical" evidence="3">
    <location>
        <begin position="187"/>
        <end position="206"/>
    </location>
</feature>
<dbReference type="OrthoDB" id="410315at2759"/>
<evidence type="ECO:0000256" key="3">
    <source>
        <dbReference type="SAM" id="Phobius"/>
    </source>
</evidence>
<keyword evidence="3" id="KW-0812">Transmembrane</keyword>
<keyword evidence="3" id="KW-1133">Transmembrane helix</keyword>
<feature type="transmembrane region" description="Helical" evidence="3">
    <location>
        <begin position="218"/>
        <end position="236"/>
    </location>
</feature>
<feature type="transmembrane region" description="Helical" evidence="3">
    <location>
        <begin position="350"/>
        <end position="368"/>
    </location>
</feature>
<dbReference type="Gene3D" id="1.20.58.390">
    <property type="entry name" value="Neurotransmitter-gated ion-channel transmembrane domain"/>
    <property type="match status" value="1"/>
</dbReference>
<proteinExistence type="predicted"/>
<comment type="subcellular location">
    <subcellularLocation>
        <location evidence="1">Membrane</location>
        <topology evidence="1">Multi-pass membrane protein</topology>
    </subcellularLocation>
</comment>
<keyword evidence="2 3" id="KW-0472">Membrane</keyword>
<dbReference type="InterPro" id="IPR006202">
    <property type="entry name" value="Neur_chan_lig-bd"/>
</dbReference>
<sequence length="369" mass="42156">MTSPFVESDEYDDLDYIELPLTEIWRPELILYERLSKHSDVSFQTETDIVKVRNTGKVKWVTIASTRTFCSINVDNFPKDKHTCDVTFTTWLHQDNEQKLQILGKMDPCEIEHLTWRLTFTGLGGNDSLYRCHQYLQNQSYVRYIANLERLDTKFGMYTFVVPNLFISLLSVFTICFPRGDSNGPSFGMMCLLALIIQLGTLYQVLPDTAFSKVGQSIANLTIVVALETIFSVINMDIEDVNNIPDKVKNCCCSILKKMCSWPNKIYTWLNEMYSWLNRVWRERYERIPDSTNLQEANSVGDTQSANPTIQSADDCVNGSDIPETDVVGDGCTCPLNLIKNLSWFNTKTFVAFGLLVALVWINVNMVIS</sequence>
<dbReference type="GO" id="GO:0005230">
    <property type="term" value="F:extracellular ligand-gated monoatomic ion channel activity"/>
    <property type="evidence" value="ECO:0007669"/>
    <property type="project" value="InterPro"/>
</dbReference>
<feature type="transmembrane region" description="Helical" evidence="3">
    <location>
        <begin position="155"/>
        <end position="175"/>
    </location>
</feature>